<protein>
    <submittedName>
        <fullName evidence="1">Uncharacterized protein</fullName>
    </submittedName>
</protein>
<dbReference type="EMBL" id="WISP01000073">
    <property type="protein sequence ID" value="MQW04057.1"/>
    <property type="molecule type" value="Genomic_DNA"/>
</dbReference>
<evidence type="ECO:0000313" key="1">
    <source>
        <dbReference type="EMBL" id="MQW04057.1"/>
    </source>
</evidence>
<sequence length="48" mass="5146">MRTKASSPSPGLCPAFKEPPRRSLRAVAVFCCLCPTVESVSPRSLKSP</sequence>
<name>A0A6A7ZQG7_RHIML</name>
<organism evidence="1">
    <name type="scientific">Rhizobium meliloti</name>
    <name type="common">Ensifer meliloti</name>
    <name type="synonym">Sinorhizobium meliloti</name>
    <dbReference type="NCBI Taxonomy" id="382"/>
    <lineage>
        <taxon>Bacteria</taxon>
        <taxon>Pseudomonadati</taxon>
        <taxon>Pseudomonadota</taxon>
        <taxon>Alphaproteobacteria</taxon>
        <taxon>Hyphomicrobiales</taxon>
        <taxon>Rhizobiaceae</taxon>
        <taxon>Sinorhizobium/Ensifer group</taxon>
        <taxon>Sinorhizobium</taxon>
    </lineage>
</organism>
<proteinExistence type="predicted"/>
<reference evidence="1" key="1">
    <citation type="journal article" date="2013" name="Genome Biol.">
        <title>Comparative genomics of the core and accessory genomes of 48 Sinorhizobium strains comprising five genospecies.</title>
        <authorList>
            <person name="Sugawara M."/>
            <person name="Epstein B."/>
            <person name="Badgley B.D."/>
            <person name="Unno T."/>
            <person name="Xu L."/>
            <person name="Reese J."/>
            <person name="Gyaneshwar P."/>
            <person name="Denny R."/>
            <person name="Mudge J."/>
            <person name="Bharti A.K."/>
            <person name="Farmer A.D."/>
            <person name="May G.D."/>
            <person name="Woodward J.E."/>
            <person name="Medigue C."/>
            <person name="Vallenet D."/>
            <person name="Lajus A."/>
            <person name="Rouy Z."/>
            <person name="Martinez-Vaz B."/>
            <person name="Tiffin P."/>
            <person name="Young N.D."/>
            <person name="Sadowsky M.J."/>
        </authorList>
    </citation>
    <scope>NUCLEOTIDE SEQUENCE</scope>
    <source>
        <strain evidence="1">M30</strain>
    </source>
</reference>
<comment type="caution">
    <text evidence="1">The sequence shown here is derived from an EMBL/GenBank/DDBJ whole genome shotgun (WGS) entry which is preliminary data.</text>
</comment>
<dbReference type="AlphaFoldDB" id="A0A6A7ZQG7"/>
<gene>
    <name evidence="1" type="ORF">GHK45_09670</name>
</gene>
<accession>A0A6A7ZQG7</accession>